<gene>
    <name evidence="2" type="ORF">GAYE_SCF25G4421</name>
</gene>
<evidence type="ECO:0000256" key="1">
    <source>
        <dbReference type="SAM" id="MobiDB-lite"/>
    </source>
</evidence>
<reference evidence="2 3" key="1">
    <citation type="submission" date="2022-07" db="EMBL/GenBank/DDBJ databases">
        <title>Genome-wide signatures of adaptation to extreme environments.</title>
        <authorList>
            <person name="Cho C.H."/>
            <person name="Yoon H.S."/>
        </authorList>
    </citation>
    <scope>NUCLEOTIDE SEQUENCE [LARGE SCALE GENOMIC DNA]</scope>
    <source>
        <strain evidence="2 3">108.79 E11</strain>
    </source>
</reference>
<sequence length="162" mass="17412">MSFAIPAVVSTGAGLSFGVAASIAKAWSDLDHLCSGRDRALLSLPQVFKSSKDKGNLLARQGQGSIEAPGKAERIARQRAGGIRSVEDDVVPEEPNFLAKVPKRERDGRAAFRPSKKSNPFSLGATLEDVFLKIPNRGAGPQSWARPEPRRPAGFDNKSFPM</sequence>
<dbReference type="EMBL" id="JANCYU010000041">
    <property type="protein sequence ID" value="KAK4526505.1"/>
    <property type="molecule type" value="Genomic_DNA"/>
</dbReference>
<organism evidence="2 3">
    <name type="scientific">Galdieria yellowstonensis</name>
    <dbReference type="NCBI Taxonomy" id="3028027"/>
    <lineage>
        <taxon>Eukaryota</taxon>
        <taxon>Rhodophyta</taxon>
        <taxon>Bangiophyceae</taxon>
        <taxon>Galdieriales</taxon>
        <taxon>Galdieriaceae</taxon>
        <taxon>Galdieria</taxon>
    </lineage>
</organism>
<proteinExistence type="predicted"/>
<accession>A0AAV9IGM2</accession>
<protein>
    <submittedName>
        <fullName evidence="2">Uncharacterized protein</fullName>
    </submittedName>
</protein>
<feature type="region of interest" description="Disordered" evidence="1">
    <location>
        <begin position="137"/>
        <end position="162"/>
    </location>
</feature>
<dbReference type="AlphaFoldDB" id="A0AAV9IGM2"/>
<keyword evidence="3" id="KW-1185">Reference proteome</keyword>
<evidence type="ECO:0000313" key="3">
    <source>
        <dbReference type="Proteomes" id="UP001300502"/>
    </source>
</evidence>
<evidence type="ECO:0000313" key="2">
    <source>
        <dbReference type="EMBL" id="KAK4526505.1"/>
    </source>
</evidence>
<dbReference type="Proteomes" id="UP001300502">
    <property type="component" value="Unassembled WGS sequence"/>
</dbReference>
<name>A0AAV9IGM2_9RHOD</name>
<comment type="caution">
    <text evidence="2">The sequence shown here is derived from an EMBL/GenBank/DDBJ whole genome shotgun (WGS) entry which is preliminary data.</text>
</comment>